<dbReference type="EMBL" id="CP063849">
    <property type="protein sequence ID" value="QOY87517.1"/>
    <property type="molecule type" value="Genomic_DNA"/>
</dbReference>
<accession>A0A7S7SIY9</accession>
<organism evidence="1 2">
    <name type="scientific">Paludibaculum fermentans</name>
    <dbReference type="NCBI Taxonomy" id="1473598"/>
    <lineage>
        <taxon>Bacteria</taxon>
        <taxon>Pseudomonadati</taxon>
        <taxon>Acidobacteriota</taxon>
        <taxon>Terriglobia</taxon>
        <taxon>Bryobacterales</taxon>
        <taxon>Bryobacteraceae</taxon>
        <taxon>Paludibaculum</taxon>
    </lineage>
</organism>
<proteinExistence type="predicted"/>
<sequence length="57" mass="6298">MGSGGRKVRATARYGASEAYFSYKWAAEPASIEIEYSGSGEKAEFRCCCRRGLLRGR</sequence>
<dbReference type="AlphaFoldDB" id="A0A7S7SIY9"/>
<protein>
    <submittedName>
        <fullName evidence="1">Uncharacterized protein</fullName>
    </submittedName>
</protein>
<name>A0A7S7SIY9_PALFE</name>
<gene>
    <name evidence="1" type="ORF">IRI77_32985</name>
</gene>
<evidence type="ECO:0000313" key="2">
    <source>
        <dbReference type="Proteomes" id="UP000593892"/>
    </source>
</evidence>
<keyword evidence="2" id="KW-1185">Reference proteome</keyword>
<reference evidence="1 2" key="1">
    <citation type="submission" date="2020-10" db="EMBL/GenBank/DDBJ databases">
        <title>Complete genome sequence of Paludibaculum fermentans P105T, a facultatively anaerobic acidobacterium capable of dissimilatory Fe(III) reduction.</title>
        <authorList>
            <person name="Dedysh S.N."/>
            <person name="Beletsky A.V."/>
            <person name="Kulichevskaya I.S."/>
            <person name="Mardanov A.V."/>
            <person name="Ravin N.V."/>
        </authorList>
    </citation>
    <scope>NUCLEOTIDE SEQUENCE [LARGE SCALE GENOMIC DNA]</scope>
    <source>
        <strain evidence="1 2">P105</strain>
    </source>
</reference>
<evidence type="ECO:0000313" key="1">
    <source>
        <dbReference type="EMBL" id="QOY87517.1"/>
    </source>
</evidence>
<dbReference type="KEGG" id="pfer:IRI77_32985"/>
<dbReference type="Proteomes" id="UP000593892">
    <property type="component" value="Chromosome"/>
</dbReference>
<dbReference type="RefSeq" id="WP_194449184.1">
    <property type="nucleotide sequence ID" value="NZ_CP063849.1"/>
</dbReference>